<name>A0A381NRT0_9ZZZZ</name>
<accession>A0A381NRT0</accession>
<protein>
    <recommendedName>
        <fullName evidence="2">Metallopeptidase family protein</fullName>
    </recommendedName>
</protein>
<organism evidence="1">
    <name type="scientific">marine metagenome</name>
    <dbReference type="NCBI Taxonomy" id="408172"/>
    <lineage>
        <taxon>unclassified sequences</taxon>
        <taxon>metagenomes</taxon>
        <taxon>ecological metagenomes</taxon>
    </lineage>
</organism>
<dbReference type="AlphaFoldDB" id="A0A381NRT0"/>
<dbReference type="SUPFAM" id="SSF55486">
    <property type="entry name" value="Metalloproteases ('zincins'), catalytic domain"/>
    <property type="match status" value="1"/>
</dbReference>
<dbReference type="InterPro" id="IPR038555">
    <property type="entry name" value="Zincin_1_sf"/>
</dbReference>
<gene>
    <name evidence="1" type="ORF">METZ01_LOCUS9047</name>
</gene>
<dbReference type="EMBL" id="UINC01000486">
    <property type="protein sequence ID" value="SUZ56193.1"/>
    <property type="molecule type" value="Genomic_DNA"/>
</dbReference>
<proteinExistence type="predicted"/>
<evidence type="ECO:0008006" key="2">
    <source>
        <dbReference type="Google" id="ProtNLM"/>
    </source>
</evidence>
<dbReference type="Gene3D" id="3.30.2010.20">
    <property type="match status" value="1"/>
</dbReference>
<reference evidence="1" key="1">
    <citation type="submission" date="2018-05" db="EMBL/GenBank/DDBJ databases">
        <authorList>
            <person name="Lanie J.A."/>
            <person name="Ng W.-L."/>
            <person name="Kazmierczak K.M."/>
            <person name="Andrzejewski T.M."/>
            <person name="Davidsen T.M."/>
            <person name="Wayne K.J."/>
            <person name="Tettelin H."/>
            <person name="Glass J.I."/>
            <person name="Rusch D."/>
            <person name="Podicherti R."/>
            <person name="Tsui H.-C.T."/>
            <person name="Winkler M.E."/>
        </authorList>
    </citation>
    <scope>NUCLEOTIDE SEQUENCE</scope>
</reference>
<dbReference type="InterPro" id="IPR010428">
    <property type="entry name" value="Zincin_1"/>
</dbReference>
<sequence length="119" mass="13382">MSERRFRELVAKAIDGLPAEWGSLLDNIAVVVENEPSIEDLHDLGMDASKGNELLGLYQGTPLGERGFDYSGLPDRVVIYRGPILRIAFTRREVVKQIRETVLHELGHHFGLKEADLPF</sequence>
<dbReference type="CDD" id="cd12952">
    <property type="entry name" value="MMP_ACEL2062"/>
    <property type="match status" value="1"/>
</dbReference>
<evidence type="ECO:0000313" key="1">
    <source>
        <dbReference type="EMBL" id="SUZ56193.1"/>
    </source>
</evidence>
<dbReference type="Pfam" id="PF06262">
    <property type="entry name" value="Zincin_1"/>
    <property type="match status" value="1"/>
</dbReference>